<name>A0A4Y2NZ26_ARAVE</name>
<evidence type="ECO:0000256" key="1">
    <source>
        <dbReference type="SAM" id="SignalP"/>
    </source>
</evidence>
<feature type="signal peptide" evidence="1">
    <location>
        <begin position="1"/>
        <end position="23"/>
    </location>
</feature>
<sequence>MLKTLFLSSLELLFSTVNEGCSALVDTVLKLLSQLQSWNAPGLKPDFTEDPLFIGAWCTLNPNHVPNILLLMWYSSLEGECQLVCSPYHLIMVQNFKIHSKIALVLLENRAKI</sequence>
<protein>
    <submittedName>
        <fullName evidence="2">Uncharacterized protein</fullName>
    </submittedName>
</protein>
<feature type="chain" id="PRO_5021215743" evidence="1">
    <location>
        <begin position="24"/>
        <end position="113"/>
    </location>
</feature>
<gene>
    <name evidence="2" type="ORF">AVEN_230118_1</name>
</gene>
<organism evidence="2 3">
    <name type="scientific">Araneus ventricosus</name>
    <name type="common">Orbweaver spider</name>
    <name type="synonym">Epeira ventricosa</name>
    <dbReference type="NCBI Taxonomy" id="182803"/>
    <lineage>
        <taxon>Eukaryota</taxon>
        <taxon>Metazoa</taxon>
        <taxon>Ecdysozoa</taxon>
        <taxon>Arthropoda</taxon>
        <taxon>Chelicerata</taxon>
        <taxon>Arachnida</taxon>
        <taxon>Araneae</taxon>
        <taxon>Araneomorphae</taxon>
        <taxon>Entelegynae</taxon>
        <taxon>Araneoidea</taxon>
        <taxon>Araneidae</taxon>
        <taxon>Araneus</taxon>
    </lineage>
</organism>
<evidence type="ECO:0000313" key="2">
    <source>
        <dbReference type="EMBL" id="GBN43580.1"/>
    </source>
</evidence>
<proteinExistence type="predicted"/>
<reference evidence="2 3" key="1">
    <citation type="journal article" date="2019" name="Sci. Rep.">
        <title>Orb-weaving spider Araneus ventricosus genome elucidates the spidroin gene catalogue.</title>
        <authorList>
            <person name="Kono N."/>
            <person name="Nakamura H."/>
            <person name="Ohtoshi R."/>
            <person name="Moran D.A.P."/>
            <person name="Shinohara A."/>
            <person name="Yoshida Y."/>
            <person name="Fujiwara M."/>
            <person name="Mori M."/>
            <person name="Tomita M."/>
            <person name="Arakawa K."/>
        </authorList>
    </citation>
    <scope>NUCLEOTIDE SEQUENCE [LARGE SCALE GENOMIC DNA]</scope>
</reference>
<keyword evidence="3" id="KW-1185">Reference proteome</keyword>
<dbReference type="AlphaFoldDB" id="A0A4Y2NZ26"/>
<evidence type="ECO:0000313" key="3">
    <source>
        <dbReference type="Proteomes" id="UP000499080"/>
    </source>
</evidence>
<accession>A0A4Y2NZ26</accession>
<dbReference type="EMBL" id="BGPR01009987">
    <property type="protein sequence ID" value="GBN43580.1"/>
    <property type="molecule type" value="Genomic_DNA"/>
</dbReference>
<dbReference type="Proteomes" id="UP000499080">
    <property type="component" value="Unassembled WGS sequence"/>
</dbReference>
<keyword evidence="1" id="KW-0732">Signal</keyword>
<comment type="caution">
    <text evidence="2">The sequence shown here is derived from an EMBL/GenBank/DDBJ whole genome shotgun (WGS) entry which is preliminary data.</text>
</comment>